<keyword evidence="3" id="KW-1185">Reference proteome</keyword>
<protein>
    <submittedName>
        <fullName evidence="2">Uncharacterized protein</fullName>
    </submittedName>
</protein>
<evidence type="ECO:0000256" key="1">
    <source>
        <dbReference type="SAM" id="SignalP"/>
    </source>
</evidence>
<keyword evidence="1" id="KW-0732">Signal</keyword>
<feature type="chain" id="PRO_5046052044" evidence="1">
    <location>
        <begin position="24"/>
        <end position="120"/>
    </location>
</feature>
<dbReference type="Proteomes" id="UP000682843">
    <property type="component" value="Chromosome"/>
</dbReference>
<evidence type="ECO:0000313" key="2">
    <source>
        <dbReference type="EMBL" id="QUS38278.1"/>
    </source>
</evidence>
<dbReference type="EMBL" id="CP036498">
    <property type="protein sequence ID" value="QUS38278.1"/>
    <property type="molecule type" value="Genomic_DNA"/>
</dbReference>
<sequence length="120" mass="12195">MRTMTALALATALSLGTPAITLAQGTAPAKESAQQSGSPKSTVQINKIQVIDVKTLPDAVKTQVDEVVSKTSDEDMKGLRASIDASPAAAGALKEKGISSAQVVAINIADGVLTMFTKAA</sequence>
<evidence type="ECO:0000313" key="3">
    <source>
        <dbReference type="Proteomes" id="UP000682843"/>
    </source>
</evidence>
<dbReference type="RefSeq" id="WP_211911814.1">
    <property type="nucleotide sequence ID" value="NZ_CP036498.1"/>
</dbReference>
<reference evidence="2 3" key="1">
    <citation type="submission" date="2019-02" db="EMBL/GenBank/DDBJ databases">
        <title>Emended description of the genus Rhodopseudomonas and description of Rhodopseudomonas albus sp. nov., a non-phototrophic, heavy-metal-tolerant bacterium isolated from garden soil.</title>
        <authorList>
            <person name="Bao Z."/>
            <person name="Cao W.W."/>
            <person name="Sato Y."/>
            <person name="Nishizawa T."/>
            <person name="Zhao J."/>
            <person name="Guo Y."/>
            <person name="Ohta H."/>
        </authorList>
    </citation>
    <scope>NUCLEOTIDE SEQUENCE [LARGE SCALE GENOMIC DNA]</scope>
    <source>
        <strain evidence="2 3">SK50-23</strain>
    </source>
</reference>
<proteinExistence type="predicted"/>
<feature type="signal peptide" evidence="1">
    <location>
        <begin position="1"/>
        <end position="23"/>
    </location>
</feature>
<accession>A0ABX8A3V7</accession>
<name>A0ABX8A3V7_9BRAD</name>
<gene>
    <name evidence="2" type="ORF">RPMA_05045</name>
</gene>
<organism evidence="2 3">
    <name type="scientific">Tardiphaga alba</name>
    <dbReference type="NCBI Taxonomy" id="340268"/>
    <lineage>
        <taxon>Bacteria</taxon>
        <taxon>Pseudomonadati</taxon>
        <taxon>Pseudomonadota</taxon>
        <taxon>Alphaproteobacteria</taxon>
        <taxon>Hyphomicrobiales</taxon>
        <taxon>Nitrobacteraceae</taxon>
        <taxon>Tardiphaga</taxon>
    </lineage>
</organism>